<dbReference type="SUPFAM" id="SSF75304">
    <property type="entry name" value="Amidase signature (AS) enzymes"/>
    <property type="match status" value="1"/>
</dbReference>
<protein>
    <submittedName>
        <fullName evidence="2">Glutamyl-tRNA amidotransferase</fullName>
    </submittedName>
</protein>
<dbReference type="InterPro" id="IPR023631">
    <property type="entry name" value="Amidase_dom"/>
</dbReference>
<organism evidence="2 3">
    <name type="scientific">Pseudomonas fluorescens</name>
    <dbReference type="NCBI Taxonomy" id="294"/>
    <lineage>
        <taxon>Bacteria</taxon>
        <taxon>Pseudomonadati</taxon>
        <taxon>Pseudomonadota</taxon>
        <taxon>Gammaproteobacteria</taxon>
        <taxon>Pseudomonadales</taxon>
        <taxon>Pseudomonadaceae</taxon>
        <taxon>Pseudomonas</taxon>
    </lineage>
</organism>
<accession>A0A0D0PCP8</accession>
<dbReference type="InterPro" id="IPR000120">
    <property type="entry name" value="Amidase"/>
</dbReference>
<dbReference type="PATRIC" id="fig|294.124.peg.1497"/>
<evidence type="ECO:0000259" key="1">
    <source>
        <dbReference type="Pfam" id="PF01425"/>
    </source>
</evidence>
<evidence type="ECO:0000313" key="2">
    <source>
        <dbReference type="EMBL" id="KIQ60064.1"/>
    </source>
</evidence>
<name>A0A0D0PCP8_PSEFL</name>
<gene>
    <name evidence="2" type="ORF">RL74_07295</name>
</gene>
<dbReference type="InterPro" id="IPR036928">
    <property type="entry name" value="AS_sf"/>
</dbReference>
<dbReference type="PANTHER" id="PTHR11895">
    <property type="entry name" value="TRANSAMIDASE"/>
    <property type="match status" value="1"/>
</dbReference>
<reference evidence="2 3" key="1">
    <citation type="submission" date="2015-01" db="EMBL/GenBank/DDBJ databases">
        <title>Draft Genome Sequence of the Biocontrol and Plant Growth-Promoting Rhizobacteria (PGPR) Pseudomonas fluorescens UM270.</title>
        <authorList>
            <person name="Hernandez-Salmeron J.E."/>
            <person name="Santoyo G."/>
            <person name="Moreno-Hagelsieb G."/>
            <person name="Hernandez-Leon R."/>
        </authorList>
    </citation>
    <scope>NUCLEOTIDE SEQUENCE [LARGE SCALE GENOMIC DNA]</scope>
    <source>
        <strain evidence="2 3">UM270</strain>
    </source>
</reference>
<dbReference type="AlphaFoldDB" id="A0A0D0PCP8"/>
<dbReference type="Pfam" id="PF01425">
    <property type="entry name" value="Amidase"/>
    <property type="match status" value="1"/>
</dbReference>
<sequence length="451" mass="47042">MTTLLHTAERLKQGLTTPDELVAAALVAARHGAHVFIELFEQRAIEAARASTQRWRDGTPLSPFDGIPYAVKDLLDVAGTRTTAGSITRLDAPMADADAQVIAALNARGMIALGKTNLSEFAYSGLGLNPHFGTPKGDMAVGERRVPGGSSSGSAIAVQRGIVSCALGTDTAGSIRVPAAFNGVVGYKASTGRYSMHGVHPLAVTLDSLGPFARTVADCVALDAAMRGAACPAIDPGALSRLRLVVDDAVLADDALQPAVRHNLLAMMECLRGAGVQVEHRAVRAVANTRALIARDGWLGAIEAWRLLEAIVEGPDGARMDRRVRARLRSAKAIGPGVEARIRQARDELMAAIERELDGALLVMPTVKHVAPAMAPLEQDDALFAAVNLQTLSLTMIGSLLDMPGVAVPSGTDPAGLPTSVLFSAPQGHDDALLGACLAMESTLHAAKVRG</sequence>
<evidence type="ECO:0000313" key="3">
    <source>
        <dbReference type="Proteomes" id="UP000032101"/>
    </source>
</evidence>
<dbReference type="RefSeq" id="WP_042729141.1">
    <property type="nucleotide sequence ID" value="NZ_JXNZ01000046.1"/>
</dbReference>
<comment type="caution">
    <text evidence="2">The sequence shown here is derived from an EMBL/GenBank/DDBJ whole genome shotgun (WGS) entry which is preliminary data.</text>
</comment>
<feature type="domain" description="Amidase" evidence="1">
    <location>
        <begin position="33"/>
        <end position="434"/>
    </location>
</feature>
<dbReference type="NCBIfam" id="NF004766">
    <property type="entry name" value="PRK06102.1"/>
    <property type="match status" value="1"/>
</dbReference>
<dbReference type="GO" id="GO:0016740">
    <property type="term" value="F:transferase activity"/>
    <property type="evidence" value="ECO:0007669"/>
    <property type="project" value="UniProtKB-KW"/>
</dbReference>
<dbReference type="PANTHER" id="PTHR11895:SF176">
    <property type="entry name" value="AMIDASE AMID-RELATED"/>
    <property type="match status" value="1"/>
</dbReference>
<proteinExistence type="predicted"/>
<dbReference type="Proteomes" id="UP000032101">
    <property type="component" value="Unassembled WGS sequence"/>
</dbReference>
<dbReference type="EMBL" id="JXNZ01000046">
    <property type="protein sequence ID" value="KIQ60064.1"/>
    <property type="molecule type" value="Genomic_DNA"/>
</dbReference>
<keyword evidence="2" id="KW-0808">Transferase</keyword>
<dbReference type="Gene3D" id="3.90.1300.10">
    <property type="entry name" value="Amidase signature (AS) domain"/>
    <property type="match status" value="1"/>
</dbReference>
<dbReference type="OrthoDB" id="8872210at2"/>